<dbReference type="CDD" id="cd00161">
    <property type="entry name" value="beta-trefoil_Ricin-like"/>
    <property type="match status" value="1"/>
</dbReference>
<dbReference type="Pfam" id="PF00652">
    <property type="entry name" value="Ricin_B_lectin"/>
    <property type="match status" value="1"/>
</dbReference>
<dbReference type="SUPFAM" id="SSF50370">
    <property type="entry name" value="Ricin B-like lectins"/>
    <property type="match status" value="1"/>
</dbReference>
<dbReference type="InterPro" id="IPR035992">
    <property type="entry name" value="Ricin_B-like_lectins"/>
</dbReference>
<comment type="caution">
    <text evidence="2">The sequence shown here is derived from an EMBL/GenBank/DDBJ whole genome shotgun (WGS) entry which is preliminary data.</text>
</comment>
<organism evidence="2 3">
    <name type="scientific">Microcystis aeruginosa Ma_QC_B_20070730_S2</name>
    <dbReference type="NCBI Taxonomy" id="2486256"/>
    <lineage>
        <taxon>Bacteria</taxon>
        <taxon>Bacillati</taxon>
        <taxon>Cyanobacteriota</taxon>
        <taxon>Cyanophyceae</taxon>
        <taxon>Oscillatoriophycideae</taxon>
        <taxon>Chroococcales</taxon>
        <taxon>Microcystaceae</taxon>
        <taxon>Microcystis</taxon>
    </lineage>
</organism>
<dbReference type="InterPro" id="IPR000772">
    <property type="entry name" value="Ricin_B_lectin"/>
</dbReference>
<dbReference type="PROSITE" id="PS50231">
    <property type="entry name" value="RICIN_B_LECTIN"/>
    <property type="match status" value="1"/>
</dbReference>
<proteinExistence type="predicted"/>
<sequence length="149" mass="16344">MKFNLKVLPILLLPVSVLIILLSLDRSLTNAQLTGRFINNEWSGKCIDVSGAPGRSNGDSLQLWDCELSGINPDNGSRTDQQWILTNDGFIRNTLSGKCIDVAGAPGRANGTPLHLWDCELTGRNRENGSVTDQRWSFTDSVDGKVFVQ</sequence>
<evidence type="ECO:0000259" key="1">
    <source>
        <dbReference type="Pfam" id="PF00652"/>
    </source>
</evidence>
<protein>
    <recommendedName>
        <fullName evidence="1">Ricin B lectin domain-containing protein</fullName>
    </recommendedName>
</protein>
<dbReference type="EMBL" id="SFBK01000063">
    <property type="protein sequence ID" value="TRU28493.1"/>
    <property type="molecule type" value="Genomic_DNA"/>
</dbReference>
<evidence type="ECO:0000313" key="2">
    <source>
        <dbReference type="EMBL" id="TRU28493.1"/>
    </source>
</evidence>
<dbReference type="Gene3D" id="2.80.10.50">
    <property type="match status" value="1"/>
</dbReference>
<evidence type="ECO:0000313" key="3">
    <source>
        <dbReference type="Proteomes" id="UP000320551"/>
    </source>
</evidence>
<reference evidence="2 3" key="1">
    <citation type="submission" date="2019-01" db="EMBL/GenBank/DDBJ databases">
        <title>Coherence of Microcystis species and biogeography revealed through population genomics.</title>
        <authorList>
            <person name="Perez-Carrascal O.M."/>
            <person name="Terrat Y."/>
            <person name="Giani A."/>
            <person name="Fortin N."/>
            <person name="Tromas N."/>
            <person name="Shapiro B.J."/>
        </authorList>
    </citation>
    <scope>NUCLEOTIDE SEQUENCE [LARGE SCALE GENOMIC DNA]</scope>
    <source>
        <strain evidence="2">Ma_QC_B_20070730_S2</strain>
    </source>
</reference>
<name>A0A552E250_MICAE</name>
<accession>A0A552E250</accession>
<dbReference type="AlphaFoldDB" id="A0A552E250"/>
<gene>
    <name evidence="2" type="ORF">EWV80_05285</name>
</gene>
<dbReference type="Proteomes" id="UP000320551">
    <property type="component" value="Unassembled WGS sequence"/>
</dbReference>
<feature type="domain" description="Ricin B lectin" evidence="1">
    <location>
        <begin position="38"/>
        <end position="140"/>
    </location>
</feature>